<gene>
    <name evidence="1" type="ordered locus">Plim_1778</name>
</gene>
<protein>
    <submittedName>
        <fullName evidence="1">Uncharacterized protein</fullName>
    </submittedName>
</protein>
<proteinExistence type="predicted"/>
<dbReference type="PROSITE" id="PS51257">
    <property type="entry name" value="PROKAR_LIPOPROTEIN"/>
    <property type="match status" value="1"/>
</dbReference>
<evidence type="ECO:0000313" key="2">
    <source>
        <dbReference type="Proteomes" id="UP000002220"/>
    </source>
</evidence>
<name>D5SXP1_PLAL2</name>
<dbReference type="AlphaFoldDB" id="D5SXP1"/>
<dbReference type="KEGG" id="plm:Plim_1778"/>
<dbReference type="HOGENOM" id="CLU_1775706_0_0_0"/>
<sequence length="146" mass="16381" precursor="true">MMRKVSSGDRTTQALMMSVCFAVVTVSSCAKQNQFSNVDANTPHALVTADARLYWGDRGPIVFAINSQPTSFWRSKEQYRISTGATTLQVVADREPYDFYPLTFDAMAGRHYHLRYGLSRASVNLYDITDVNSPVLIQTSARPDFK</sequence>
<dbReference type="EMBL" id="CP001744">
    <property type="protein sequence ID" value="ADG67608.1"/>
    <property type="molecule type" value="Genomic_DNA"/>
</dbReference>
<evidence type="ECO:0000313" key="1">
    <source>
        <dbReference type="EMBL" id="ADG67608.1"/>
    </source>
</evidence>
<dbReference type="STRING" id="521674.Plim_1778"/>
<reference evidence="1 2" key="1">
    <citation type="journal article" date="2010" name="Stand. Genomic Sci.">
        <title>Complete genome sequence of Planctomyces limnophilus type strain (Mu 290).</title>
        <authorList>
            <person name="Labutti K."/>
            <person name="Sikorski J."/>
            <person name="Schneider S."/>
            <person name="Nolan M."/>
            <person name="Lucas S."/>
            <person name="Glavina Del Rio T."/>
            <person name="Tice H."/>
            <person name="Cheng J.F."/>
            <person name="Goodwin L."/>
            <person name="Pitluck S."/>
            <person name="Liolios K."/>
            <person name="Ivanova N."/>
            <person name="Mavromatis K."/>
            <person name="Mikhailova N."/>
            <person name="Pati A."/>
            <person name="Chen A."/>
            <person name="Palaniappan K."/>
            <person name="Land M."/>
            <person name="Hauser L."/>
            <person name="Chang Y.J."/>
            <person name="Jeffries C.D."/>
            <person name="Tindall B.J."/>
            <person name="Rohde M."/>
            <person name="Goker M."/>
            <person name="Woyke T."/>
            <person name="Bristow J."/>
            <person name="Eisen J.A."/>
            <person name="Markowitz V."/>
            <person name="Hugenholtz P."/>
            <person name="Kyrpides N.C."/>
            <person name="Klenk H.P."/>
            <person name="Lapidus A."/>
        </authorList>
    </citation>
    <scope>NUCLEOTIDE SEQUENCE [LARGE SCALE GENOMIC DNA]</scope>
    <source>
        <strain evidence="2">ATCC 43296 / DSM 3776 / IFAM 1008 / 290</strain>
    </source>
</reference>
<dbReference type="Proteomes" id="UP000002220">
    <property type="component" value="Chromosome"/>
</dbReference>
<organism evidence="1 2">
    <name type="scientific">Planctopirus limnophila (strain ATCC 43296 / DSM 3776 / IFAM 1008 / Mu 290)</name>
    <name type="common">Planctomyces limnophilus</name>
    <dbReference type="NCBI Taxonomy" id="521674"/>
    <lineage>
        <taxon>Bacteria</taxon>
        <taxon>Pseudomonadati</taxon>
        <taxon>Planctomycetota</taxon>
        <taxon>Planctomycetia</taxon>
        <taxon>Planctomycetales</taxon>
        <taxon>Planctomycetaceae</taxon>
        <taxon>Planctopirus</taxon>
    </lineage>
</organism>
<accession>D5SXP1</accession>
<keyword evidence="2" id="KW-1185">Reference proteome</keyword>